<evidence type="ECO:0000313" key="2">
    <source>
        <dbReference type="EMBL" id="TCN83071.1"/>
    </source>
</evidence>
<dbReference type="CDD" id="cd11324">
    <property type="entry name" value="AmyAc_Amylosucrase"/>
    <property type="match status" value="1"/>
</dbReference>
<dbReference type="Gene3D" id="2.60.40.1180">
    <property type="entry name" value="Golgi alpha-mannosidase II"/>
    <property type="match status" value="1"/>
</dbReference>
<dbReference type="SUPFAM" id="SSF51445">
    <property type="entry name" value="(Trans)glycosidases"/>
    <property type="match status" value="1"/>
</dbReference>
<dbReference type="OrthoDB" id="9805159at2"/>
<organism evidence="2 3">
    <name type="scientific">Shewanella fodinae</name>
    <dbReference type="NCBI Taxonomy" id="552357"/>
    <lineage>
        <taxon>Bacteria</taxon>
        <taxon>Pseudomonadati</taxon>
        <taxon>Pseudomonadota</taxon>
        <taxon>Gammaproteobacteria</taxon>
        <taxon>Alteromonadales</taxon>
        <taxon>Shewanellaceae</taxon>
        <taxon>Shewanella</taxon>
    </lineage>
</organism>
<sequence length="660" mass="76088">MYEEVSHTLLNRILDELKPAIEPKDLRFFYSRLGANFYGIYNLFQRLYGNRRDFEQQLGQLVEVMVRNYIERSATLKQVDRQREADHNWFLHQRWVGMALYANGFAKNLSDLCDKVDYFAELGVNLVHILPICECPLGKSDGGYAVSNFRKVDSRMGTNAQLQQIIDGLHRQSSLIALDIVVNHTSDQHAWAKQAMAGDARYQNYFYMFDDRTIPDMFEQTMPEIFPETDPGNFSWNEQAQKWVMTVFHKYQWDLNYSNPEVFIEMLDVILYWANHGVDILRLDAVAFLWKKIGSACQNEAEAHKVLQLFKDCCQVVAPGVIFIAEAIVSPSEIIKYFGEDAVVAKECDIAYNATFMALLWETVATKNAKLLNQGLKSLPMKLERATWLNYLRCHDDIGFGFDDRDIASVGYNPVMHRRFLVDYFTGDFENSSARGRPFGKNDKTGDARISGSLASLVGLQAGIESGDEQLIRNSHKHIIMLHSLIMSFGGIPLLYYGDEVATLNDYNYERDTDKSSDSRWLHRPTLDWQKMARRHQPGTLENQIFSDMQRLISLRKQTDAFADFNNRDLLELGNDAVFGYVRYNYINPSEKVVVIANLSAEPQRIDLEQLRQTAYVEPTMLEDLWTEGPPSIFSNQLVLSGFRFYWLVLNSYRANSARR</sequence>
<proteinExistence type="predicted"/>
<dbReference type="GO" id="GO:0047669">
    <property type="term" value="F:amylosucrase activity"/>
    <property type="evidence" value="ECO:0007669"/>
    <property type="project" value="InterPro"/>
</dbReference>
<dbReference type="Gene3D" id="3.90.400.10">
    <property type="entry name" value="Oligo-1,6-glucosidase, Domain 2"/>
    <property type="match status" value="1"/>
</dbReference>
<dbReference type="Proteomes" id="UP000294832">
    <property type="component" value="Unassembled WGS sequence"/>
</dbReference>
<protein>
    <submittedName>
        <fullName evidence="2">Amylosucrase</fullName>
    </submittedName>
</protein>
<dbReference type="Gene3D" id="1.10.1740.10">
    <property type="match status" value="1"/>
</dbReference>
<keyword evidence="3" id="KW-1185">Reference proteome</keyword>
<dbReference type="PANTHER" id="PTHR10357:SF213">
    <property type="entry name" value="ALPHA AMYLASE CATALYTIC REGION"/>
    <property type="match status" value="1"/>
</dbReference>
<dbReference type="PANTHER" id="PTHR10357">
    <property type="entry name" value="ALPHA-AMYLASE FAMILY MEMBER"/>
    <property type="match status" value="1"/>
</dbReference>
<dbReference type="EMBL" id="SLWF01000016">
    <property type="protein sequence ID" value="TCN83071.1"/>
    <property type="molecule type" value="Genomic_DNA"/>
</dbReference>
<gene>
    <name evidence="2" type="ORF">EDC91_11651</name>
</gene>
<comment type="caution">
    <text evidence="2">The sequence shown here is derived from an EMBL/GenBank/DDBJ whole genome shotgun (WGS) entry which is preliminary data.</text>
</comment>
<dbReference type="AlphaFoldDB" id="A0A4R2FE16"/>
<dbReference type="InterPro" id="IPR006047">
    <property type="entry name" value="GH13_cat_dom"/>
</dbReference>
<dbReference type="InterPro" id="IPR017853">
    <property type="entry name" value="GH"/>
</dbReference>
<dbReference type="InterPro" id="IPR013780">
    <property type="entry name" value="Glyco_hydro_b"/>
</dbReference>
<feature type="domain" description="Glycosyl hydrolase family 13 catalytic" evidence="1">
    <location>
        <begin position="99"/>
        <end position="535"/>
    </location>
</feature>
<reference evidence="2 3" key="1">
    <citation type="submission" date="2019-03" db="EMBL/GenBank/DDBJ databases">
        <title>Freshwater and sediment microbial communities from various areas in North America, analyzing microbe dynamics in response to fracking.</title>
        <authorList>
            <person name="Lamendella R."/>
        </authorList>
    </citation>
    <scope>NUCLEOTIDE SEQUENCE [LARGE SCALE GENOMIC DNA]</scope>
    <source>
        <strain evidence="2 3">74A</strain>
    </source>
</reference>
<dbReference type="Pfam" id="PF00128">
    <property type="entry name" value="Alpha-amylase"/>
    <property type="match status" value="1"/>
</dbReference>
<evidence type="ECO:0000313" key="3">
    <source>
        <dbReference type="Proteomes" id="UP000294832"/>
    </source>
</evidence>
<dbReference type="SMART" id="SM00642">
    <property type="entry name" value="Aamy"/>
    <property type="match status" value="1"/>
</dbReference>
<name>A0A4R2FE16_9GAMM</name>
<dbReference type="RefSeq" id="WP_133039280.1">
    <property type="nucleotide sequence ID" value="NZ_SLWF01000016.1"/>
</dbReference>
<dbReference type="Gene3D" id="3.20.20.80">
    <property type="entry name" value="Glycosidases"/>
    <property type="match status" value="1"/>
</dbReference>
<dbReference type="SUPFAM" id="SSF51011">
    <property type="entry name" value="Glycosyl hydrolase domain"/>
    <property type="match status" value="1"/>
</dbReference>
<evidence type="ECO:0000259" key="1">
    <source>
        <dbReference type="SMART" id="SM00642"/>
    </source>
</evidence>
<dbReference type="InterPro" id="IPR045857">
    <property type="entry name" value="O16G_dom_2"/>
</dbReference>
<accession>A0A4R2FE16</accession>
<dbReference type="GO" id="GO:0005975">
    <property type="term" value="P:carbohydrate metabolic process"/>
    <property type="evidence" value="ECO:0007669"/>
    <property type="project" value="InterPro"/>
</dbReference>
<dbReference type="InterPro" id="IPR044077">
    <property type="entry name" value="Amylosucrase"/>
</dbReference>